<evidence type="ECO:0000313" key="2">
    <source>
        <dbReference type="Proteomes" id="UP000836387"/>
    </source>
</evidence>
<dbReference type="EMBL" id="CADEHS020000052">
    <property type="protein sequence ID" value="CAG9949034.1"/>
    <property type="molecule type" value="Genomic_DNA"/>
</dbReference>
<evidence type="ECO:0000313" key="1">
    <source>
        <dbReference type="EMBL" id="CAG9949034.1"/>
    </source>
</evidence>
<protein>
    <submittedName>
        <fullName evidence="1">Uncharacterized protein</fullName>
    </submittedName>
</protein>
<reference evidence="1" key="2">
    <citation type="submission" date="2021-10" db="EMBL/GenBank/DDBJ databases">
        <authorList>
            <person name="Piombo E."/>
        </authorList>
    </citation>
    <scope>NUCLEOTIDE SEQUENCE</scope>
</reference>
<accession>A0ACA9U7M8</accession>
<gene>
    <name evidence="1" type="ORF">CRV2_00016136</name>
</gene>
<name>A0ACA9U7M8_BIOOC</name>
<organism evidence="1 2">
    <name type="scientific">Clonostachys rosea f. rosea IK726</name>
    <dbReference type="NCBI Taxonomy" id="1349383"/>
    <lineage>
        <taxon>Eukaryota</taxon>
        <taxon>Fungi</taxon>
        <taxon>Dikarya</taxon>
        <taxon>Ascomycota</taxon>
        <taxon>Pezizomycotina</taxon>
        <taxon>Sordariomycetes</taxon>
        <taxon>Hypocreomycetidae</taxon>
        <taxon>Hypocreales</taxon>
        <taxon>Bionectriaceae</taxon>
        <taxon>Clonostachys</taxon>
    </lineage>
</organism>
<proteinExistence type="predicted"/>
<keyword evidence="2" id="KW-1185">Reference proteome</keyword>
<sequence>MDMGEDVNGTSQARLAIPRRSNITLLKLRFGKIKLYLQPRGIQYESSEAEGVNISGVGVDAIQAFLQATHRPSPATENRIDSSVIAVDNRLETVKHGSQGVSLCAPGSNTHWDHSAHIIEFIKTFVEHIEPAYVGTEGGKVVSSMKTLLTSLENPKHLVIPKAMAPASEDNSEMPPLAASVDILRWAQAHQTNATVSRMSHVLPLERFADICRKVYFAIDDFNEIDFILSNGYMYFIFCEHAAGSGREDYMEYGKLCERNMFKAFQRLPLLLPSSMEVIAALMLGAFNAVENSKASLAWSFISVASTQCQTLGYHRSPPGSRGTITSLRASQERLFWSVYRLDKGLSLRFGRAPNILDTEITLPFEQDLPRPVRVARIQGDVYEQLYSPAAISVANNTTRIQHAEQLAEQLRSLIVETYTELNAVDEHDTSLDPLRDYHLQCDLVCLTSLLTLILRAVPLPLEPLEGSVNNYVTAAREVFDIHHKCMMGIKKRGIGCSMHRKYINWAIVNTPFVPFTILFTRVIQFHDVADLARLKRFTDSLCPDSVGSESITHPHQLYDLLCQAAQLYMRTNALYPSEILPSLNEDPLQAAQASLVDNSIEMVMEHAKGFEESISNFDNLDDWFQGNQQLMSLLDENAPF</sequence>
<dbReference type="Proteomes" id="UP000836387">
    <property type="component" value="Unassembled WGS sequence"/>
</dbReference>
<reference evidence="1" key="1">
    <citation type="submission" date="2020-04" db="EMBL/GenBank/DDBJ databases">
        <authorList>
            <person name="Broberg M."/>
        </authorList>
    </citation>
    <scope>NUCLEOTIDE SEQUENCE</scope>
</reference>
<comment type="caution">
    <text evidence="1">The sequence shown here is derived from an EMBL/GenBank/DDBJ whole genome shotgun (WGS) entry which is preliminary data.</text>
</comment>